<dbReference type="EMBL" id="LT615258">
    <property type="protein sequence ID" value="SCO70801.1"/>
    <property type="molecule type" value="Genomic_DNA"/>
</dbReference>
<dbReference type="VEuPathDB" id="PlasmoDB:PVW1_030014400"/>
<dbReference type="AlphaFoldDB" id="A0A1G4H7D8"/>
<name>A0A1G4H7D8_PLAVI</name>
<protein>
    <submittedName>
        <fullName evidence="1">Uncharacterized protein</fullName>
    </submittedName>
</protein>
<accession>A0A1G4H7D8</accession>
<sequence>MKEYENLEIVKKKFSPLLFIFRKDEENELKKYTKKCTLVNAIKHYKGQTPKEYGTSVESRSNLHTKNKIMSYFERPLGVFTKFYDNPIVLERGQFFRTNNMNRNGGLTYRHNNNSVLNRTLLNSKYFPNILNNNIVRMANDEESDFGDLEEEYVVVKKVYTYVREFDSMYMYIF</sequence>
<dbReference type="Proteomes" id="UP000305196">
    <property type="component" value="Chromosome 3"/>
</dbReference>
<dbReference type="VEuPathDB" id="PlasmoDB:PVP01_0307300"/>
<evidence type="ECO:0000313" key="1">
    <source>
        <dbReference type="EMBL" id="SCO70801.1"/>
    </source>
</evidence>
<gene>
    <name evidence="1" type="ORF">PVC01_030011700</name>
</gene>
<reference evidence="1 2" key="1">
    <citation type="submission" date="2016-07" db="EMBL/GenBank/DDBJ databases">
        <authorList>
            <consortium name="Pathogen Informatics"/>
        </authorList>
    </citation>
    <scope>NUCLEOTIDE SEQUENCE [LARGE SCALE GENOMIC DNA]</scope>
</reference>
<dbReference type="VEuPathDB" id="PlasmoDB:PVPAM_030011900"/>
<organism evidence="1 2">
    <name type="scientific">Plasmodium vivax</name>
    <name type="common">malaria parasite P. vivax</name>
    <dbReference type="NCBI Taxonomy" id="5855"/>
    <lineage>
        <taxon>Eukaryota</taxon>
        <taxon>Sar</taxon>
        <taxon>Alveolata</taxon>
        <taxon>Apicomplexa</taxon>
        <taxon>Aconoidasida</taxon>
        <taxon>Haemosporida</taxon>
        <taxon>Plasmodiidae</taxon>
        <taxon>Plasmodium</taxon>
        <taxon>Plasmodium (Plasmodium)</taxon>
    </lineage>
</organism>
<proteinExistence type="predicted"/>
<evidence type="ECO:0000313" key="2">
    <source>
        <dbReference type="Proteomes" id="UP000305196"/>
    </source>
</evidence>
<dbReference type="VEuPathDB" id="PlasmoDB:PVX_000845"/>